<comment type="caution">
    <text evidence="2">The sequence shown here is derived from an EMBL/GenBank/DDBJ whole genome shotgun (WGS) entry which is preliminary data.</text>
</comment>
<feature type="compositionally biased region" description="Gly residues" evidence="1">
    <location>
        <begin position="161"/>
        <end position="176"/>
    </location>
</feature>
<evidence type="ECO:0000256" key="1">
    <source>
        <dbReference type="SAM" id="MobiDB-lite"/>
    </source>
</evidence>
<protein>
    <submittedName>
        <fullName evidence="2">Uncharacterized protein</fullName>
    </submittedName>
</protein>
<reference evidence="2 3" key="1">
    <citation type="submission" date="2020-02" db="EMBL/GenBank/DDBJ databases">
        <title>Streptomyces malaysiensis DSM14702 (JHCC583434, PFL_A843) Genome sequencing and assembly.</title>
        <authorList>
            <person name="Samborskyy M."/>
        </authorList>
    </citation>
    <scope>NUCLEOTIDE SEQUENCE [LARGE SCALE GENOMIC DNA]</scope>
    <source>
        <strain evidence="2 3">DSM 14702</strain>
    </source>
</reference>
<proteinExistence type="predicted"/>
<accession>A0A7X5X631</accession>
<dbReference type="AlphaFoldDB" id="A0A7X5X631"/>
<sequence length="184" mass="18485">MGAPTTPVRPRPAPEAPGPGAPCPGRSCAAPGAATACAAVRLRPARRFAVGRSQPVAVAHHPRHQPVAAVRVVPLRCLCGPGEFAERGGVGVCWQDPRTRVRGEGDDSGGGVAFPHPAPSRTRGLRPLTPPGLRPGPRSSNAGGAGVGPPELQEPLDSERGGAGGSGKGRGGGIREGAGLWIRG</sequence>
<evidence type="ECO:0000313" key="2">
    <source>
        <dbReference type="EMBL" id="NIY67335.1"/>
    </source>
</evidence>
<organism evidence="2 3">
    <name type="scientific">Streptomyces malaysiensis</name>
    <dbReference type="NCBI Taxonomy" id="92644"/>
    <lineage>
        <taxon>Bacteria</taxon>
        <taxon>Bacillati</taxon>
        <taxon>Actinomycetota</taxon>
        <taxon>Actinomycetes</taxon>
        <taxon>Kitasatosporales</taxon>
        <taxon>Streptomycetaceae</taxon>
        <taxon>Streptomyces</taxon>
        <taxon>Streptomyces violaceusniger group</taxon>
    </lineage>
</organism>
<dbReference type="Proteomes" id="UP000536624">
    <property type="component" value="Unassembled WGS sequence"/>
</dbReference>
<gene>
    <name evidence="2" type="ORF">SMALB_5388</name>
</gene>
<dbReference type="EMBL" id="JAALLH010000001">
    <property type="protein sequence ID" value="NIY67335.1"/>
    <property type="molecule type" value="Genomic_DNA"/>
</dbReference>
<evidence type="ECO:0000313" key="3">
    <source>
        <dbReference type="Proteomes" id="UP000536624"/>
    </source>
</evidence>
<name>A0A7X5X631_STRMQ</name>
<feature type="non-terminal residue" evidence="2">
    <location>
        <position position="184"/>
    </location>
</feature>
<feature type="region of interest" description="Disordered" evidence="1">
    <location>
        <begin position="96"/>
        <end position="184"/>
    </location>
</feature>
<feature type="region of interest" description="Disordered" evidence="1">
    <location>
        <begin position="1"/>
        <end position="22"/>
    </location>
</feature>
<feature type="compositionally biased region" description="Pro residues" evidence="1">
    <location>
        <begin position="7"/>
        <end position="22"/>
    </location>
</feature>